<dbReference type="HAMAP" id="MF_00601">
    <property type="entry name" value="EutC"/>
    <property type="match status" value="1"/>
</dbReference>
<comment type="function">
    <text evidence="5">Catalyzes the deamination of various vicinal amino-alcohols to oxo compounds. Allows this organism to utilize ethanolamine as the sole source of nitrogen and carbon in the presence of external vitamin B12.</text>
</comment>
<dbReference type="UniPathway" id="UPA00560"/>
<comment type="subcellular location">
    <subcellularLocation>
        <location evidence="5">Bacterial microcompartment</location>
    </subcellularLocation>
</comment>
<dbReference type="GO" id="GO:0031419">
    <property type="term" value="F:cobalamin binding"/>
    <property type="evidence" value="ECO:0007669"/>
    <property type="project" value="UniProtKB-UniRule"/>
</dbReference>
<dbReference type="Gene3D" id="1.10.30.40">
    <property type="entry name" value="Ethanolamine ammonia-lyase light chain (EutC), N-terminal domain"/>
    <property type="match status" value="1"/>
</dbReference>
<dbReference type="InterPro" id="IPR042251">
    <property type="entry name" value="EutC_C"/>
</dbReference>
<keyword evidence="3 5" id="KW-0170">Cobalt</keyword>
<comment type="caution">
    <text evidence="6">The sequence shown here is derived from an EMBL/GenBank/DDBJ whole genome shotgun (WGS) entry which is preliminary data.</text>
</comment>
<organism evidence="6 7">
    <name type="scientific">Bradyrhizobium stylosanthis</name>
    <dbReference type="NCBI Taxonomy" id="1803665"/>
    <lineage>
        <taxon>Bacteria</taxon>
        <taxon>Pseudomonadati</taxon>
        <taxon>Pseudomonadota</taxon>
        <taxon>Alphaproteobacteria</taxon>
        <taxon>Hyphomicrobiales</taxon>
        <taxon>Nitrobacteraceae</taxon>
        <taxon>Bradyrhizobium</taxon>
    </lineage>
</organism>
<dbReference type="GO" id="GO:0006520">
    <property type="term" value="P:amino acid metabolic process"/>
    <property type="evidence" value="ECO:0007669"/>
    <property type="project" value="InterPro"/>
</dbReference>
<evidence type="ECO:0000256" key="4">
    <source>
        <dbReference type="ARBA" id="ARBA00024446"/>
    </source>
</evidence>
<keyword evidence="2 5" id="KW-0456">Lyase</keyword>
<dbReference type="Gene3D" id="3.40.50.11240">
    <property type="entry name" value="Ethanolamine ammonia-lyase light chain (EutC)"/>
    <property type="match status" value="1"/>
</dbReference>
<dbReference type="PANTHER" id="PTHR39330">
    <property type="entry name" value="ETHANOLAMINE AMMONIA-LYASE LIGHT CHAIN"/>
    <property type="match status" value="1"/>
</dbReference>
<keyword evidence="1 5" id="KW-0846">Cobalamin</keyword>
<keyword evidence="4 5" id="KW-1283">Bacterial microcompartment</keyword>
<dbReference type="Pfam" id="PF05985">
    <property type="entry name" value="EutC"/>
    <property type="match status" value="1"/>
</dbReference>
<sequence length="261" mass="27062">MSDKPLPARPTIDLRSFTPARVALGRSGASVPTKPLLDFTLDHARARDAVHAVFDAPRLVADLGALGLAVVEARSQAVDRRDYLRRPDLGRQLDSGSAEALARGATGPAQLAIVIGDGLSAAAVDAHAVALVARLLPLLAAGDAVALGHVVVASGARVALGDEIGAILGARMVVMLIGERPGLSAPDSLGAYLTFAPMPGRTDAERNCVSNIHKAGLSHDEAAFKIAWLVREGLAREVTGVALKDESADRAPRRIGTPLPE</sequence>
<dbReference type="PANTHER" id="PTHR39330:SF1">
    <property type="entry name" value="ETHANOLAMINE AMMONIA-LYASE SMALL SUBUNIT"/>
    <property type="match status" value="1"/>
</dbReference>
<dbReference type="PIRSF" id="PIRSF018982">
    <property type="entry name" value="EutC"/>
    <property type="match status" value="1"/>
</dbReference>
<evidence type="ECO:0000256" key="2">
    <source>
        <dbReference type="ARBA" id="ARBA00023239"/>
    </source>
</evidence>
<dbReference type="GO" id="GO:0009350">
    <property type="term" value="C:ethanolamine ammonia-lyase complex"/>
    <property type="evidence" value="ECO:0007669"/>
    <property type="project" value="UniProtKB-UniRule"/>
</dbReference>
<accession>A0A560DR30</accession>
<gene>
    <name evidence="5" type="primary">eutC</name>
    <name evidence="6" type="ORF">FBZ96_104517</name>
</gene>
<comment type="catalytic activity">
    <reaction evidence="5">
        <text>ethanolamine = acetaldehyde + NH4(+)</text>
        <dbReference type="Rhea" id="RHEA:15313"/>
        <dbReference type="ChEBI" id="CHEBI:15343"/>
        <dbReference type="ChEBI" id="CHEBI:28938"/>
        <dbReference type="ChEBI" id="CHEBI:57603"/>
        <dbReference type="EC" id="4.3.1.7"/>
    </reaction>
</comment>
<keyword evidence="7" id="KW-1185">Reference proteome</keyword>
<comment type="pathway">
    <text evidence="5">Amine and polyamine degradation; ethanolamine degradation.</text>
</comment>
<reference evidence="6 7" key="1">
    <citation type="submission" date="2019-06" db="EMBL/GenBank/DDBJ databases">
        <title>Genomic Encyclopedia of Type Strains, Phase IV (KMG-V): Genome sequencing to study the core and pangenomes of soil and plant-associated prokaryotes.</title>
        <authorList>
            <person name="Whitman W."/>
        </authorList>
    </citation>
    <scope>NUCLEOTIDE SEQUENCE [LARGE SCALE GENOMIC DNA]</scope>
    <source>
        <strain evidence="6 7">BR 510</strain>
    </source>
</reference>
<feature type="binding site" evidence="5">
    <location>
        <position position="208"/>
    </location>
    <ligand>
        <name>adenosylcob(III)alamin</name>
        <dbReference type="ChEBI" id="CHEBI:18408"/>
    </ligand>
</feature>
<evidence type="ECO:0000256" key="5">
    <source>
        <dbReference type="HAMAP-Rule" id="MF_00601"/>
    </source>
</evidence>
<protein>
    <recommendedName>
        <fullName evidence="5">Ethanolamine ammonia-lyase small subunit</fullName>
        <shortName evidence="5">EAL small subunit</shortName>
        <ecNumber evidence="5">4.3.1.7</ecNumber>
    </recommendedName>
</protein>
<evidence type="ECO:0000256" key="3">
    <source>
        <dbReference type="ARBA" id="ARBA00023285"/>
    </source>
</evidence>
<dbReference type="NCBIfam" id="NF003971">
    <property type="entry name" value="PRK05465.1"/>
    <property type="match status" value="1"/>
</dbReference>
<comment type="similarity">
    <text evidence="5">Belongs to the EutC family.</text>
</comment>
<dbReference type="InterPro" id="IPR009246">
    <property type="entry name" value="EutC"/>
</dbReference>
<dbReference type="STRING" id="1803665.GCA_001641335_05714"/>
<evidence type="ECO:0000256" key="1">
    <source>
        <dbReference type="ARBA" id="ARBA00022628"/>
    </source>
</evidence>
<comment type="cofactor">
    <cofactor evidence="5">
        <name>adenosylcob(III)alamin</name>
        <dbReference type="ChEBI" id="CHEBI:18408"/>
    </cofactor>
    <text evidence="5">Binds between the large and small subunits.</text>
</comment>
<dbReference type="GO" id="GO:0008851">
    <property type="term" value="F:ethanolamine ammonia-lyase activity"/>
    <property type="evidence" value="ECO:0007669"/>
    <property type="project" value="UniProtKB-UniRule"/>
</dbReference>
<dbReference type="GO" id="GO:0031471">
    <property type="term" value="C:ethanolamine degradation polyhedral organelle"/>
    <property type="evidence" value="ECO:0007669"/>
    <property type="project" value="UniProtKB-UniRule"/>
</dbReference>
<dbReference type="EC" id="4.3.1.7" evidence="5"/>
<dbReference type="Proteomes" id="UP000319949">
    <property type="component" value="Unassembled WGS sequence"/>
</dbReference>
<dbReference type="EMBL" id="VITK01000004">
    <property type="protein sequence ID" value="TWA99541.1"/>
    <property type="molecule type" value="Genomic_DNA"/>
</dbReference>
<evidence type="ECO:0000313" key="6">
    <source>
        <dbReference type="EMBL" id="TWA99541.1"/>
    </source>
</evidence>
<feature type="binding site" evidence="5">
    <location>
        <position position="179"/>
    </location>
    <ligand>
        <name>adenosylcob(III)alamin</name>
        <dbReference type="ChEBI" id="CHEBI:18408"/>
    </ligand>
</feature>
<proteinExistence type="inferred from homology"/>
<dbReference type="OrthoDB" id="114248at2"/>
<evidence type="ECO:0000313" key="7">
    <source>
        <dbReference type="Proteomes" id="UP000319949"/>
    </source>
</evidence>
<dbReference type="GO" id="GO:0046336">
    <property type="term" value="P:ethanolamine catabolic process"/>
    <property type="evidence" value="ECO:0007669"/>
    <property type="project" value="UniProtKB-UniRule"/>
</dbReference>
<comment type="subunit">
    <text evidence="5">The basic unit is a heterodimer which dimerizes to form tetramers. The heterotetramers trimerize; 6 large subunits form a core ring with 6 small subunits projecting outwards.</text>
</comment>
<dbReference type="AlphaFoldDB" id="A0A560DR30"/>
<name>A0A560DR30_9BRAD</name>
<dbReference type="RefSeq" id="WP_145663515.1">
    <property type="nucleotide sequence ID" value="NZ_VITK01000004.1"/>
</dbReference>
<dbReference type="InterPro" id="IPR042255">
    <property type="entry name" value="EutC_N"/>
</dbReference>
<feature type="binding site" evidence="5">
    <location>
        <position position="158"/>
    </location>
    <ligand>
        <name>adenosylcob(III)alamin</name>
        <dbReference type="ChEBI" id="CHEBI:18408"/>
    </ligand>
</feature>